<feature type="domain" description="Type I restriction modification DNA specificity" evidence="4">
    <location>
        <begin position="188"/>
        <end position="332"/>
    </location>
</feature>
<dbReference type="GO" id="GO:0009307">
    <property type="term" value="P:DNA restriction-modification system"/>
    <property type="evidence" value="ECO:0007669"/>
    <property type="project" value="UniProtKB-KW"/>
</dbReference>
<keyword evidence="3" id="KW-0238">DNA-binding</keyword>
<dbReference type="InterPro" id="IPR000055">
    <property type="entry name" value="Restrct_endonuc_typeI_TRD"/>
</dbReference>
<dbReference type="InterPro" id="IPR044946">
    <property type="entry name" value="Restrct_endonuc_typeI_TRD_sf"/>
</dbReference>
<organism evidence="5 6">
    <name type="scientific">Clostridium perfringens B str. ATCC 3626</name>
    <dbReference type="NCBI Taxonomy" id="451754"/>
    <lineage>
        <taxon>Bacteria</taxon>
        <taxon>Bacillati</taxon>
        <taxon>Bacillota</taxon>
        <taxon>Clostridia</taxon>
        <taxon>Eubacteriales</taxon>
        <taxon>Clostridiaceae</taxon>
        <taxon>Clostridium</taxon>
    </lineage>
</organism>
<comment type="similarity">
    <text evidence="1">Belongs to the type-I restriction system S methylase family.</text>
</comment>
<dbReference type="Proteomes" id="UP000004342">
    <property type="component" value="Unassembled WGS sequence"/>
</dbReference>
<comment type="caution">
    <text evidence="5">The sequence shown here is derived from an EMBL/GenBank/DDBJ whole genome shotgun (WGS) entry which is preliminary data.</text>
</comment>
<keyword evidence="2" id="KW-0680">Restriction system</keyword>
<evidence type="ECO:0000259" key="4">
    <source>
        <dbReference type="Pfam" id="PF01420"/>
    </source>
</evidence>
<dbReference type="EMBL" id="ABDV01000021">
    <property type="protein sequence ID" value="EDT23162.1"/>
    <property type="molecule type" value="Genomic_DNA"/>
</dbReference>
<sequence>MQDVEWGEYRLGDLFNSSNGDFDIQRNHINGKGEYIITAGLKETGIMGKTDIAARVFKENTITVDMFGYAFYRGFKYKMVTHARVFSLEAKFKLTESIGIFIVSTFHFLNSKFGYENMCSWEKIKNEYIKLPTKNGEIDFAFMESFITDIEVQRVAELKAYLLTTGLKDYELTDIEKQAIENYDNLVWSSYNLKELFGKATRGKRLKSADRIDGELPFVTAGETNEGISGFIGNKVQIFSKNTTTIDMFGSAKYRNYNYGGDDHIAVVHTEDLPKRAAIFVTTSIHKSSNNGQFNYGKNFYAKDADELNIMLPEENNKPNYAYMETLISAIQKLVIRDVVIFADRKIEATKQIIDS</sequence>
<dbReference type="GO" id="GO:0003677">
    <property type="term" value="F:DNA binding"/>
    <property type="evidence" value="ECO:0007669"/>
    <property type="project" value="UniProtKB-KW"/>
</dbReference>
<proteinExistence type="inferred from homology"/>
<evidence type="ECO:0000256" key="2">
    <source>
        <dbReference type="ARBA" id="ARBA00022747"/>
    </source>
</evidence>
<evidence type="ECO:0000256" key="3">
    <source>
        <dbReference type="ARBA" id="ARBA00023125"/>
    </source>
</evidence>
<dbReference type="Gene3D" id="3.90.220.20">
    <property type="entry name" value="DNA methylase specificity domains"/>
    <property type="match status" value="1"/>
</dbReference>
<dbReference type="Pfam" id="PF01420">
    <property type="entry name" value="Methylase_S"/>
    <property type="match status" value="2"/>
</dbReference>
<dbReference type="AlphaFoldDB" id="A0AAV3BN11"/>
<feature type="domain" description="Type I restriction modification DNA specificity" evidence="4">
    <location>
        <begin position="4"/>
        <end position="159"/>
    </location>
</feature>
<evidence type="ECO:0000313" key="6">
    <source>
        <dbReference type="Proteomes" id="UP000004342"/>
    </source>
</evidence>
<dbReference type="RefSeq" id="WP_003458942.1">
    <property type="nucleotide sequence ID" value="NZ_ABDV01000021.1"/>
</dbReference>
<reference evidence="5 6" key="1">
    <citation type="submission" date="2007-07" db="EMBL/GenBank/DDBJ databases">
        <title>Annotation of Clostridium perfringens B str. ATCC 3626.</title>
        <authorList>
            <person name="Paulsen I."/>
            <person name="Sebastian Y."/>
        </authorList>
    </citation>
    <scope>NUCLEOTIDE SEQUENCE [LARGE SCALE GENOMIC DNA]</scope>
    <source>
        <strain evidence="6">B str. ATCC 3626</strain>
    </source>
</reference>
<name>A0AAV3BN11_CLOPF</name>
<evidence type="ECO:0000313" key="5">
    <source>
        <dbReference type="EMBL" id="EDT23162.1"/>
    </source>
</evidence>
<dbReference type="SUPFAM" id="SSF116734">
    <property type="entry name" value="DNA methylase specificity domain"/>
    <property type="match status" value="2"/>
</dbReference>
<evidence type="ECO:0000256" key="1">
    <source>
        <dbReference type="ARBA" id="ARBA00010923"/>
    </source>
</evidence>
<protein>
    <submittedName>
        <fullName evidence="5">Type IIS restriction enzyme protein</fullName>
    </submittedName>
</protein>
<accession>A0AAV3BN11</accession>
<gene>
    <name evidence="5" type="ORF">AC1_A0306</name>
</gene>